<organism evidence="5 6">
    <name type="scientific">Microbulbifer epialgicus</name>
    <dbReference type="NCBI Taxonomy" id="393907"/>
    <lineage>
        <taxon>Bacteria</taxon>
        <taxon>Pseudomonadati</taxon>
        <taxon>Pseudomonadota</taxon>
        <taxon>Gammaproteobacteria</taxon>
        <taxon>Cellvibrionales</taxon>
        <taxon>Microbulbiferaceae</taxon>
        <taxon>Microbulbifer</taxon>
    </lineage>
</organism>
<dbReference type="SMART" id="SM00382">
    <property type="entry name" value="AAA"/>
    <property type="match status" value="1"/>
</dbReference>
<evidence type="ECO:0000256" key="2">
    <source>
        <dbReference type="ARBA" id="ARBA00022741"/>
    </source>
</evidence>
<dbReference type="InterPro" id="IPR017911">
    <property type="entry name" value="MacB-like_ATP-bd"/>
</dbReference>
<keyword evidence="1" id="KW-0813">Transport</keyword>
<evidence type="ECO:0000313" key="6">
    <source>
        <dbReference type="Proteomes" id="UP001569428"/>
    </source>
</evidence>
<dbReference type="EMBL" id="JBGMEK010000057">
    <property type="protein sequence ID" value="MFA0812851.1"/>
    <property type="molecule type" value="Genomic_DNA"/>
</dbReference>
<keyword evidence="2" id="KW-0547">Nucleotide-binding</keyword>
<keyword evidence="3 5" id="KW-0067">ATP-binding</keyword>
<dbReference type="InterPro" id="IPR015854">
    <property type="entry name" value="ABC_transpr_LolD-like"/>
</dbReference>
<gene>
    <name evidence="5" type="ORF">ACCI49_18230</name>
</gene>
<keyword evidence="6" id="KW-1185">Reference proteome</keyword>
<dbReference type="Pfam" id="PF00005">
    <property type="entry name" value="ABC_tran"/>
    <property type="match status" value="1"/>
</dbReference>
<sequence length="240" mass="26838">MLLKLKKIYKEYRTEEILTTSLNNICVNIQAGEFVAICGPSGSGKSTLLNVMGLLDEPTKGSYEFDGKEVTTCSEREISYIRKLNVGFIFQDFNLLSDMSVEKNVELALLYHNVSKSMRKKRVDEILERMEISHRAKHKASQLSGGQQQRVAIARALVSKPKIIFADEPTGNLDSLRSAEVLNLLRELNSFGSTVIMVTHSEDQAKSCERIITMLDGKIISDSKKNTITPKNIEGVTVHD</sequence>
<dbReference type="InterPro" id="IPR003439">
    <property type="entry name" value="ABC_transporter-like_ATP-bd"/>
</dbReference>
<evidence type="ECO:0000256" key="1">
    <source>
        <dbReference type="ARBA" id="ARBA00022448"/>
    </source>
</evidence>
<dbReference type="InterPro" id="IPR003593">
    <property type="entry name" value="AAA+_ATPase"/>
</dbReference>
<feature type="domain" description="ABC transporter" evidence="4">
    <location>
        <begin position="3"/>
        <end position="238"/>
    </location>
</feature>
<dbReference type="GO" id="GO:0005524">
    <property type="term" value="F:ATP binding"/>
    <property type="evidence" value="ECO:0007669"/>
    <property type="project" value="UniProtKB-KW"/>
</dbReference>
<name>A0ABV4P399_9GAMM</name>
<comment type="caution">
    <text evidence="5">The sequence shown here is derived from an EMBL/GenBank/DDBJ whole genome shotgun (WGS) entry which is preliminary data.</text>
</comment>
<dbReference type="SUPFAM" id="SSF52540">
    <property type="entry name" value="P-loop containing nucleoside triphosphate hydrolases"/>
    <property type="match status" value="1"/>
</dbReference>
<evidence type="ECO:0000313" key="5">
    <source>
        <dbReference type="EMBL" id="MFA0812851.1"/>
    </source>
</evidence>
<dbReference type="RefSeq" id="WP_371840583.1">
    <property type="nucleotide sequence ID" value="NZ_JBGMEK010000057.1"/>
</dbReference>
<dbReference type="PROSITE" id="PS00211">
    <property type="entry name" value="ABC_TRANSPORTER_1"/>
    <property type="match status" value="1"/>
</dbReference>
<evidence type="ECO:0000256" key="3">
    <source>
        <dbReference type="ARBA" id="ARBA00022840"/>
    </source>
</evidence>
<accession>A0ABV4P399</accession>
<proteinExistence type="predicted"/>
<protein>
    <submittedName>
        <fullName evidence="5">ABC transporter ATP-binding protein</fullName>
    </submittedName>
</protein>
<dbReference type="Proteomes" id="UP001569428">
    <property type="component" value="Unassembled WGS sequence"/>
</dbReference>
<dbReference type="PROSITE" id="PS50893">
    <property type="entry name" value="ABC_TRANSPORTER_2"/>
    <property type="match status" value="1"/>
</dbReference>
<dbReference type="Gene3D" id="3.40.50.300">
    <property type="entry name" value="P-loop containing nucleotide triphosphate hydrolases"/>
    <property type="match status" value="1"/>
</dbReference>
<reference evidence="5 6" key="1">
    <citation type="submission" date="2024-08" db="EMBL/GenBank/DDBJ databases">
        <authorList>
            <person name="Ishaq N."/>
        </authorList>
    </citation>
    <scope>NUCLEOTIDE SEQUENCE [LARGE SCALE GENOMIC DNA]</scope>
    <source>
        <strain evidence="5 6">DSM 18651</strain>
    </source>
</reference>
<dbReference type="InterPro" id="IPR017871">
    <property type="entry name" value="ABC_transporter-like_CS"/>
</dbReference>
<dbReference type="CDD" id="cd03255">
    <property type="entry name" value="ABC_MJ0796_LolCDE_FtsE"/>
    <property type="match status" value="1"/>
</dbReference>
<evidence type="ECO:0000259" key="4">
    <source>
        <dbReference type="PROSITE" id="PS50893"/>
    </source>
</evidence>
<dbReference type="InterPro" id="IPR027417">
    <property type="entry name" value="P-loop_NTPase"/>
</dbReference>
<dbReference type="PANTHER" id="PTHR24220">
    <property type="entry name" value="IMPORT ATP-BINDING PROTEIN"/>
    <property type="match status" value="1"/>
</dbReference>
<dbReference type="PANTHER" id="PTHR24220:SF648">
    <property type="entry name" value="ABC TRANSPORTER ATP-BINDING PROTEIN YTRE"/>
    <property type="match status" value="1"/>
</dbReference>